<comment type="caution">
    <text evidence="1">The sequence shown here is derived from an EMBL/GenBank/DDBJ whole genome shotgun (WGS) entry which is preliminary data.</text>
</comment>
<evidence type="ECO:0000313" key="2">
    <source>
        <dbReference type="Proteomes" id="UP000234950"/>
    </source>
</evidence>
<dbReference type="EMBL" id="PGVE01000065">
    <property type="protein sequence ID" value="PLS02759.1"/>
    <property type="molecule type" value="Genomic_DNA"/>
</dbReference>
<gene>
    <name evidence="1" type="ORF">CVD27_18205</name>
</gene>
<sequence length="76" mass="8765">MDKVTCIAYLLFKSSKNQDIRETAIQLLNGDVSIHDLKRDHNLKTALVLAESFLRKNKIDKTQVQVFVDEFMVVEV</sequence>
<evidence type="ECO:0000313" key="1">
    <source>
        <dbReference type="EMBL" id="PLS02759.1"/>
    </source>
</evidence>
<dbReference type="AlphaFoldDB" id="A0A2N5HB52"/>
<proteinExistence type="predicted"/>
<dbReference type="OrthoDB" id="2926879at2"/>
<reference evidence="1 2" key="1">
    <citation type="submission" date="2017-11" db="EMBL/GenBank/DDBJ databases">
        <title>Comparitive Functional Genomics of Dry Heat Resistant strains isolated from the Viking Spacecraft.</title>
        <authorList>
            <person name="Seuylemezian A."/>
            <person name="Cooper K."/>
            <person name="Vaishampayan P."/>
        </authorList>
    </citation>
    <scope>NUCLEOTIDE SEQUENCE [LARGE SCALE GENOMIC DNA]</scope>
    <source>
        <strain evidence="1 2">V32-6</strain>
    </source>
</reference>
<accession>A0A2N5HB52</accession>
<organism evidence="1 2">
    <name type="scientific">Neobacillus cucumis</name>
    <dbReference type="NCBI Taxonomy" id="1740721"/>
    <lineage>
        <taxon>Bacteria</taxon>
        <taxon>Bacillati</taxon>
        <taxon>Bacillota</taxon>
        <taxon>Bacilli</taxon>
        <taxon>Bacillales</taxon>
        <taxon>Bacillaceae</taxon>
        <taxon>Neobacillus</taxon>
    </lineage>
</organism>
<dbReference type="Proteomes" id="UP000234950">
    <property type="component" value="Unassembled WGS sequence"/>
</dbReference>
<keyword evidence="2" id="KW-1185">Reference proteome</keyword>
<name>A0A2N5HB52_9BACI</name>
<dbReference type="RefSeq" id="WP_101649320.1">
    <property type="nucleotide sequence ID" value="NZ_PGVE01000065.1"/>
</dbReference>
<protein>
    <submittedName>
        <fullName evidence="1">Uncharacterized protein</fullName>
    </submittedName>
</protein>